<accession>A0A9N9BHQ2</accession>
<name>A0A9N9BHQ2_9GLOM</name>
<evidence type="ECO:0000313" key="2">
    <source>
        <dbReference type="Proteomes" id="UP000789739"/>
    </source>
</evidence>
<dbReference type="EMBL" id="CAJVPI010000746">
    <property type="protein sequence ID" value="CAG8568396.1"/>
    <property type="molecule type" value="Genomic_DNA"/>
</dbReference>
<comment type="caution">
    <text evidence="1">The sequence shown here is derived from an EMBL/GenBank/DDBJ whole genome shotgun (WGS) entry which is preliminary data.</text>
</comment>
<proteinExistence type="predicted"/>
<keyword evidence="2" id="KW-1185">Reference proteome</keyword>
<sequence>DGTEDELIFDSERLDDINVDQTDKENDIFVDDDYEEVDGFRNIW</sequence>
<dbReference type="AlphaFoldDB" id="A0A9N9BHQ2"/>
<gene>
    <name evidence="1" type="ORF">PBRASI_LOCUS5966</name>
</gene>
<reference evidence="1" key="1">
    <citation type="submission" date="2021-06" db="EMBL/GenBank/DDBJ databases">
        <authorList>
            <person name="Kallberg Y."/>
            <person name="Tangrot J."/>
            <person name="Rosling A."/>
        </authorList>
    </citation>
    <scope>NUCLEOTIDE SEQUENCE</scope>
    <source>
        <strain evidence="1">BR232B</strain>
    </source>
</reference>
<feature type="non-terminal residue" evidence="1">
    <location>
        <position position="1"/>
    </location>
</feature>
<protein>
    <submittedName>
        <fullName evidence="1">11574_t:CDS:1</fullName>
    </submittedName>
</protein>
<dbReference type="Proteomes" id="UP000789739">
    <property type="component" value="Unassembled WGS sequence"/>
</dbReference>
<organism evidence="1 2">
    <name type="scientific">Paraglomus brasilianum</name>
    <dbReference type="NCBI Taxonomy" id="144538"/>
    <lineage>
        <taxon>Eukaryota</taxon>
        <taxon>Fungi</taxon>
        <taxon>Fungi incertae sedis</taxon>
        <taxon>Mucoromycota</taxon>
        <taxon>Glomeromycotina</taxon>
        <taxon>Glomeromycetes</taxon>
        <taxon>Paraglomerales</taxon>
        <taxon>Paraglomeraceae</taxon>
        <taxon>Paraglomus</taxon>
    </lineage>
</organism>
<evidence type="ECO:0000313" key="1">
    <source>
        <dbReference type="EMBL" id="CAG8568396.1"/>
    </source>
</evidence>